<dbReference type="SUPFAM" id="SSF46785">
    <property type="entry name" value="Winged helix' DNA-binding domain"/>
    <property type="match status" value="1"/>
</dbReference>
<dbReference type="CDD" id="cd07377">
    <property type="entry name" value="WHTH_GntR"/>
    <property type="match status" value="1"/>
</dbReference>
<proteinExistence type="inferred from homology"/>
<dbReference type="SMART" id="SM00345">
    <property type="entry name" value="HTH_GNTR"/>
    <property type="match status" value="1"/>
</dbReference>
<dbReference type="EC" id="2.6.1.1" evidence="7"/>
<evidence type="ECO:0000256" key="4">
    <source>
        <dbReference type="ARBA" id="ARBA00023125"/>
    </source>
</evidence>
<organism evidence="7 8">
    <name type="scientific">Sinorhizobium americanum</name>
    <dbReference type="NCBI Taxonomy" id="194963"/>
    <lineage>
        <taxon>Bacteria</taxon>
        <taxon>Pseudomonadati</taxon>
        <taxon>Pseudomonadota</taxon>
        <taxon>Alphaproteobacteria</taxon>
        <taxon>Hyphomicrobiales</taxon>
        <taxon>Rhizobiaceae</taxon>
        <taxon>Sinorhizobium/Ensifer group</taxon>
        <taxon>Sinorhizobium</taxon>
    </lineage>
</organism>
<dbReference type="Gene3D" id="3.40.640.10">
    <property type="entry name" value="Type I PLP-dependent aspartate aminotransferase-like (Major domain)"/>
    <property type="match status" value="1"/>
</dbReference>
<sequence>MLERSTLLPNNKASSQTVRLPLDALVIDRSSREPIQQQIYLALRDLILRRVLTAGLKLPSSRELSKYLTVSRNTVVRAYEQLNSEGYVETRQGSNTYVVDLPAASPAAAVVGQREVVQNTSRFLKTFDDVQRFEFSENYVSLRPSTPDVSSFPFKTWNRILGRYLIHRSLDLFYYNYTLGYPPLQEAIANYLQAYRGVRCEPDQVIVTNGAQAGLDLLSRALLDEGDVVWMEEPGYVNARIVFQAAGARLKPLNVASTGWDLSNPPEEIAAIYTTPSCQHPLGLTMLMEQRLRLLEIADRKAAWIIEDDFDSEYRSTGRSIPAMQGHDDYGRTIYVGTFAKTLFPAIRIGFLVLPRSLCQSVKRAAQFCGHQVSLPLQATLTDFILEGHFARHLRRMRRLYAQRREHFLRISRELLGKWLEPYEADVGIQIAFRFLRDVDDAAIARKANEANLNVIPLSRYSQSDKPLRGFLLGYVALDERRMQSYLSQLADIVSHSLDPSPERQETETAVIADQS</sequence>
<keyword evidence="8" id="KW-1185">Reference proteome</keyword>
<evidence type="ECO:0000313" key="8">
    <source>
        <dbReference type="Proteomes" id="UP000182306"/>
    </source>
</evidence>
<dbReference type="RefSeq" id="WP_162843172.1">
    <property type="nucleotide sequence ID" value="NZ_CP013110.1"/>
</dbReference>
<dbReference type="GO" id="GO:0004069">
    <property type="term" value="F:L-aspartate:2-oxoglutarate aminotransferase activity"/>
    <property type="evidence" value="ECO:0007669"/>
    <property type="project" value="UniProtKB-EC"/>
</dbReference>
<dbReference type="PANTHER" id="PTHR46577:SF1">
    <property type="entry name" value="HTH-TYPE TRANSCRIPTIONAL REGULATORY PROTEIN GABR"/>
    <property type="match status" value="1"/>
</dbReference>
<dbReference type="PRINTS" id="PR00035">
    <property type="entry name" value="HTHGNTR"/>
</dbReference>
<dbReference type="GO" id="GO:0003677">
    <property type="term" value="F:DNA binding"/>
    <property type="evidence" value="ECO:0007669"/>
    <property type="project" value="UniProtKB-KW"/>
</dbReference>
<dbReference type="InterPro" id="IPR000524">
    <property type="entry name" value="Tscrpt_reg_HTH_GntR"/>
</dbReference>
<dbReference type="Pfam" id="PF00392">
    <property type="entry name" value="GntR"/>
    <property type="match status" value="1"/>
</dbReference>
<dbReference type="Pfam" id="PF00155">
    <property type="entry name" value="Aminotran_1_2"/>
    <property type="match status" value="1"/>
</dbReference>
<name>A0A1L3LYT7_9HYPH</name>
<evidence type="ECO:0000313" key="7">
    <source>
        <dbReference type="EMBL" id="APG95231.1"/>
    </source>
</evidence>
<dbReference type="InterPro" id="IPR036390">
    <property type="entry name" value="WH_DNA-bd_sf"/>
</dbReference>
<dbReference type="PROSITE" id="PS50949">
    <property type="entry name" value="HTH_GNTR"/>
    <property type="match status" value="1"/>
</dbReference>
<dbReference type="EMBL" id="CP013110">
    <property type="protein sequence ID" value="APG95231.1"/>
    <property type="molecule type" value="Genomic_DNA"/>
</dbReference>
<dbReference type="InterPro" id="IPR036388">
    <property type="entry name" value="WH-like_DNA-bd_sf"/>
</dbReference>
<evidence type="ECO:0000256" key="2">
    <source>
        <dbReference type="ARBA" id="ARBA00022898"/>
    </source>
</evidence>
<dbReference type="CDD" id="cd00609">
    <property type="entry name" value="AAT_like"/>
    <property type="match status" value="1"/>
</dbReference>
<gene>
    <name evidence="7" type="primary">mocR</name>
    <name evidence="7" type="ORF">SAMCFNEI73_pC1527</name>
</gene>
<reference evidence="7 8" key="1">
    <citation type="submission" date="2015-10" db="EMBL/GenBank/DDBJ databases">
        <title>Genomic differences between typical nodule nitrogen-fixing rhizobial strains and those coming from bean seeds.</title>
        <authorList>
            <person name="Peralta H."/>
            <person name="Aguilar-Vera A."/>
            <person name="Diaz R."/>
            <person name="Mora Y."/>
            <person name="Martinez-Batallar G."/>
            <person name="Salazar E."/>
            <person name="Vargas-Lagunas C."/>
            <person name="Encarnacion S."/>
            <person name="Girard L."/>
            <person name="Mora J."/>
        </authorList>
    </citation>
    <scope>NUCLEOTIDE SEQUENCE [LARGE SCALE GENOMIC DNA]</scope>
    <source>
        <strain evidence="7 8">CFNEI 73</strain>
        <plasmid evidence="7 8">C</plasmid>
    </source>
</reference>
<keyword evidence="7" id="KW-0808">Transferase</keyword>
<comment type="similarity">
    <text evidence="1">In the C-terminal section; belongs to the class-I pyridoxal-phosphate-dependent aminotransferase family.</text>
</comment>
<geneLocation type="plasmid" evidence="7 8">
    <name>C</name>
</geneLocation>
<dbReference type="GO" id="GO:0030170">
    <property type="term" value="F:pyridoxal phosphate binding"/>
    <property type="evidence" value="ECO:0007669"/>
    <property type="project" value="InterPro"/>
</dbReference>
<dbReference type="Gene3D" id="1.10.10.10">
    <property type="entry name" value="Winged helix-like DNA-binding domain superfamily/Winged helix DNA-binding domain"/>
    <property type="match status" value="1"/>
</dbReference>
<evidence type="ECO:0000256" key="1">
    <source>
        <dbReference type="ARBA" id="ARBA00005384"/>
    </source>
</evidence>
<dbReference type="Proteomes" id="UP000182306">
    <property type="component" value="Plasmid C"/>
</dbReference>
<feature type="domain" description="HTH gntR-type" evidence="6">
    <location>
        <begin position="33"/>
        <end position="101"/>
    </location>
</feature>
<dbReference type="InterPro" id="IPR004839">
    <property type="entry name" value="Aminotransferase_I/II_large"/>
</dbReference>
<dbReference type="AlphaFoldDB" id="A0A1L3LYT7"/>
<dbReference type="KEGG" id="same:SAMCFNEI73_pC1527"/>
<dbReference type="InterPro" id="IPR051446">
    <property type="entry name" value="HTH_trans_reg/aminotransferase"/>
</dbReference>
<keyword evidence="7" id="KW-0614">Plasmid</keyword>
<evidence type="ECO:0000256" key="3">
    <source>
        <dbReference type="ARBA" id="ARBA00023015"/>
    </source>
</evidence>
<dbReference type="SUPFAM" id="SSF53383">
    <property type="entry name" value="PLP-dependent transferases"/>
    <property type="match status" value="1"/>
</dbReference>
<dbReference type="GO" id="GO:0003700">
    <property type="term" value="F:DNA-binding transcription factor activity"/>
    <property type="evidence" value="ECO:0007669"/>
    <property type="project" value="InterPro"/>
</dbReference>
<evidence type="ECO:0000259" key="6">
    <source>
        <dbReference type="PROSITE" id="PS50949"/>
    </source>
</evidence>
<keyword evidence="7" id="KW-0032">Aminotransferase</keyword>
<dbReference type="InterPro" id="IPR015424">
    <property type="entry name" value="PyrdxlP-dep_Trfase"/>
</dbReference>
<keyword evidence="4" id="KW-0238">DNA-binding</keyword>
<dbReference type="PANTHER" id="PTHR46577">
    <property type="entry name" value="HTH-TYPE TRANSCRIPTIONAL REGULATORY PROTEIN GABR"/>
    <property type="match status" value="1"/>
</dbReference>
<evidence type="ECO:0000256" key="5">
    <source>
        <dbReference type="ARBA" id="ARBA00023163"/>
    </source>
</evidence>
<keyword evidence="3" id="KW-0805">Transcription regulation</keyword>
<keyword evidence="5" id="KW-0804">Transcription</keyword>
<accession>A0A1L3LYT7</accession>
<keyword evidence="2" id="KW-0663">Pyridoxal phosphate</keyword>
<protein>
    <submittedName>
        <fullName evidence="7">Rhizopine catabolism regulatory protein MocR</fullName>
        <ecNumber evidence="7">2.6.1.1</ecNumber>
    </submittedName>
</protein>
<dbReference type="InterPro" id="IPR015421">
    <property type="entry name" value="PyrdxlP-dep_Trfase_major"/>
</dbReference>